<keyword evidence="5" id="KW-1185">Reference proteome</keyword>
<dbReference type="InterPro" id="IPR050745">
    <property type="entry name" value="Multifunctional_regulatory"/>
</dbReference>
<proteinExistence type="predicted"/>
<comment type="caution">
    <text evidence="4">The sequence shown here is derived from an EMBL/GenBank/DDBJ whole genome shotgun (WGS) entry which is preliminary data.</text>
</comment>
<dbReference type="InterPro" id="IPR036770">
    <property type="entry name" value="Ankyrin_rpt-contain_sf"/>
</dbReference>
<dbReference type="SMART" id="SM00248">
    <property type="entry name" value="ANK"/>
    <property type="match status" value="5"/>
</dbReference>
<dbReference type="AlphaFoldDB" id="A0A8H6YZK6"/>
<reference evidence="4" key="1">
    <citation type="submission" date="2020-05" db="EMBL/GenBank/DDBJ databases">
        <title>Mycena genomes resolve the evolution of fungal bioluminescence.</title>
        <authorList>
            <person name="Tsai I.J."/>
        </authorList>
    </citation>
    <scope>NUCLEOTIDE SEQUENCE</scope>
    <source>
        <strain evidence="4">160909Yilan</strain>
    </source>
</reference>
<dbReference type="PANTHER" id="PTHR24189:SF50">
    <property type="entry name" value="ANKYRIN REPEAT AND SOCS BOX PROTEIN 2"/>
    <property type="match status" value="1"/>
</dbReference>
<gene>
    <name evidence="4" type="ORF">MSAN_00851200</name>
</gene>
<dbReference type="SUPFAM" id="SSF48403">
    <property type="entry name" value="Ankyrin repeat"/>
    <property type="match status" value="1"/>
</dbReference>
<evidence type="ECO:0000313" key="4">
    <source>
        <dbReference type="EMBL" id="KAF7367867.1"/>
    </source>
</evidence>
<dbReference type="OrthoDB" id="194358at2759"/>
<dbReference type="PANTHER" id="PTHR24189">
    <property type="entry name" value="MYOTROPHIN"/>
    <property type="match status" value="1"/>
</dbReference>
<accession>A0A8H6YZK6</accession>
<keyword evidence="2 3" id="KW-0040">ANK repeat</keyword>
<sequence>MRDLRIFGKRKNFTSLLRNAIRGKEDTELLRDLVRRGANVNVEVGGTSSIGFKLARVFSQIGPIYSTVLLLAASDRRDKEFTRMLLVYGADPNVKDRTDCTPLYTASLNGDLQMVNILLASGADPNVEGGESHTALQAAARSGNLQIVQALLDNGADVGIQGGKYNTALEAAEAHGYAEIVELLRAYGATQ</sequence>
<protein>
    <recommendedName>
        <fullName evidence="6">Ankyrin</fullName>
    </recommendedName>
</protein>
<evidence type="ECO:0000256" key="2">
    <source>
        <dbReference type="ARBA" id="ARBA00023043"/>
    </source>
</evidence>
<feature type="repeat" description="ANK" evidence="3">
    <location>
        <begin position="98"/>
        <end position="130"/>
    </location>
</feature>
<dbReference type="Proteomes" id="UP000623467">
    <property type="component" value="Unassembled WGS sequence"/>
</dbReference>
<evidence type="ECO:0008006" key="6">
    <source>
        <dbReference type="Google" id="ProtNLM"/>
    </source>
</evidence>
<feature type="repeat" description="ANK" evidence="3">
    <location>
        <begin position="131"/>
        <end position="163"/>
    </location>
</feature>
<keyword evidence="1" id="KW-0677">Repeat</keyword>
<dbReference type="PROSITE" id="PS50088">
    <property type="entry name" value="ANK_REPEAT"/>
    <property type="match status" value="2"/>
</dbReference>
<dbReference type="InterPro" id="IPR002110">
    <property type="entry name" value="Ankyrin_rpt"/>
</dbReference>
<organism evidence="4 5">
    <name type="scientific">Mycena sanguinolenta</name>
    <dbReference type="NCBI Taxonomy" id="230812"/>
    <lineage>
        <taxon>Eukaryota</taxon>
        <taxon>Fungi</taxon>
        <taxon>Dikarya</taxon>
        <taxon>Basidiomycota</taxon>
        <taxon>Agaricomycotina</taxon>
        <taxon>Agaricomycetes</taxon>
        <taxon>Agaricomycetidae</taxon>
        <taxon>Agaricales</taxon>
        <taxon>Marasmiineae</taxon>
        <taxon>Mycenaceae</taxon>
        <taxon>Mycena</taxon>
    </lineage>
</organism>
<dbReference type="Gene3D" id="1.25.40.20">
    <property type="entry name" value="Ankyrin repeat-containing domain"/>
    <property type="match status" value="2"/>
</dbReference>
<evidence type="ECO:0000313" key="5">
    <source>
        <dbReference type="Proteomes" id="UP000623467"/>
    </source>
</evidence>
<dbReference type="EMBL" id="JACAZH010000005">
    <property type="protein sequence ID" value="KAF7367867.1"/>
    <property type="molecule type" value="Genomic_DNA"/>
</dbReference>
<dbReference type="PROSITE" id="PS50297">
    <property type="entry name" value="ANK_REP_REGION"/>
    <property type="match status" value="2"/>
</dbReference>
<dbReference type="Pfam" id="PF12796">
    <property type="entry name" value="Ank_2"/>
    <property type="match status" value="1"/>
</dbReference>
<name>A0A8H6YZK6_9AGAR</name>
<evidence type="ECO:0000256" key="3">
    <source>
        <dbReference type="PROSITE-ProRule" id="PRU00023"/>
    </source>
</evidence>
<evidence type="ECO:0000256" key="1">
    <source>
        <dbReference type="ARBA" id="ARBA00022737"/>
    </source>
</evidence>